<name>A0ABD3HEP9_9MARC</name>
<accession>A0ABD3HEP9</accession>
<reference evidence="1 2" key="1">
    <citation type="submission" date="2024-09" db="EMBL/GenBank/DDBJ databases">
        <title>Chromosome-scale assembly of Riccia sorocarpa.</title>
        <authorList>
            <person name="Paukszto L."/>
        </authorList>
    </citation>
    <scope>NUCLEOTIDE SEQUENCE [LARGE SCALE GENOMIC DNA]</scope>
    <source>
        <strain evidence="1">LP-2024</strain>
        <tissue evidence="1">Aerial parts of the thallus</tissue>
    </source>
</reference>
<keyword evidence="2" id="KW-1185">Reference proteome</keyword>
<protein>
    <submittedName>
        <fullName evidence="1">Uncharacterized protein</fullName>
    </submittedName>
</protein>
<dbReference type="AlphaFoldDB" id="A0ABD3HEP9"/>
<gene>
    <name evidence="1" type="ORF">R1sor_016342</name>
</gene>
<comment type="caution">
    <text evidence="1">The sequence shown here is derived from an EMBL/GenBank/DDBJ whole genome shotgun (WGS) entry which is preliminary data.</text>
</comment>
<dbReference type="Proteomes" id="UP001633002">
    <property type="component" value="Unassembled WGS sequence"/>
</dbReference>
<sequence length="91" mass="9886">MSSYHDYNRDTLPYRSYVYSRYEEATLAEEDPADEAIPVEEILLAGTPMGAIPVDAIPLSGTPVEAIPVEGVPVEAIQVEGALLGTTHEWP</sequence>
<organism evidence="1 2">
    <name type="scientific">Riccia sorocarpa</name>
    <dbReference type="NCBI Taxonomy" id="122646"/>
    <lineage>
        <taxon>Eukaryota</taxon>
        <taxon>Viridiplantae</taxon>
        <taxon>Streptophyta</taxon>
        <taxon>Embryophyta</taxon>
        <taxon>Marchantiophyta</taxon>
        <taxon>Marchantiopsida</taxon>
        <taxon>Marchantiidae</taxon>
        <taxon>Marchantiales</taxon>
        <taxon>Ricciaceae</taxon>
        <taxon>Riccia</taxon>
    </lineage>
</organism>
<evidence type="ECO:0000313" key="2">
    <source>
        <dbReference type="Proteomes" id="UP001633002"/>
    </source>
</evidence>
<proteinExistence type="predicted"/>
<evidence type="ECO:0000313" key="1">
    <source>
        <dbReference type="EMBL" id="KAL3690033.1"/>
    </source>
</evidence>
<dbReference type="EMBL" id="JBJQOH010000004">
    <property type="protein sequence ID" value="KAL3690033.1"/>
    <property type="molecule type" value="Genomic_DNA"/>
</dbReference>